<dbReference type="Proteomes" id="UP001458880">
    <property type="component" value="Unassembled WGS sequence"/>
</dbReference>
<evidence type="ECO:0000256" key="1">
    <source>
        <dbReference type="SAM" id="Phobius"/>
    </source>
</evidence>
<protein>
    <submittedName>
        <fullName evidence="2">Uncharacterized protein</fullName>
    </submittedName>
</protein>
<comment type="caution">
    <text evidence="2">The sequence shown here is derived from an EMBL/GenBank/DDBJ whole genome shotgun (WGS) entry which is preliminary data.</text>
</comment>
<accession>A0AAW1LCZ8</accession>
<organism evidence="2 3">
    <name type="scientific">Popillia japonica</name>
    <name type="common">Japanese beetle</name>
    <dbReference type="NCBI Taxonomy" id="7064"/>
    <lineage>
        <taxon>Eukaryota</taxon>
        <taxon>Metazoa</taxon>
        <taxon>Ecdysozoa</taxon>
        <taxon>Arthropoda</taxon>
        <taxon>Hexapoda</taxon>
        <taxon>Insecta</taxon>
        <taxon>Pterygota</taxon>
        <taxon>Neoptera</taxon>
        <taxon>Endopterygota</taxon>
        <taxon>Coleoptera</taxon>
        <taxon>Polyphaga</taxon>
        <taxon>Scarabaeiformia</taxon>
        <taxon>Scarabaeidae</taxon>
        <taxon>Rutelinae</taxon>
        <taxon>Popillia</taxon>
    </lineage>
</organism>
<proteinExistence type="predicted"/>
<dbReference type="EMBL" id="JASPKY010000131">
    <property type="protein sequence ID" value="KAK9731532.1"/>
    <property type="molecule type" value="Genomic_DNA"/>
</dbReference>
<keyword evidence="1" id="KW-0472">Membrane</keyword>
<keyword evidence="3" id="KW-1185">Reference proteome</keyword>
<evidence type="ECO:0000313" key="2">
    <source>
        <dbReference type="EMBL" id="KAK9731532.1"/>
    </source>
</evidence>
<keyword evidence="1" id="KW-1133">Transmembrane helix</keyword>
<evidence type="ECO:0000313" key="3">
    <source>
        <dbReference type="Proteomes" id="UP001458880"/>
    </source>
</evidence>
<reference evidence="2 3" key="1">
    <citation type="journal article" date="2024" name="BMC Genomics">
        <title>De novo assembly and annotation of Popillia japonica's genome with initial clues to its potential as an invasive pest.</title>
        <authorList>
            <person name="Cucini C."/>
            <person name="Boschi S."/>
            <person name="Funari R."/>
            <person name="Cardaioli E."/>
            <person name="Iannotti N."/>
            <person name="Marturano G."/>
            <person name="Paoli F."/>
            <person name="Bruttini M."/>
            <person name="Carapelli A."/>
            <person name="Frati F."/>
            <person name="Nardi F."/>
        </authorList>
    </citation>
    <scope>NUCLEOTIDE SEQUENCE [LARGE SCALE GENOMIC DNA]</scope>
    <source>
        <strain evidence="2">DMR45628</strain>
    </source>
</reference>
<sequence>MFQFSEWAKVQRGNPTLLIVAAITFTSGINLTYRHLYAPWALRERLLEAEAFAAVLYKENPKNEEQLH</sequence>
<keyword evidence="1" id="KW-0812">Transmembrane</keyword>
<name>A0AAW1LCZ8_POPJA</name>
<dbReference type="AlphaFoldDB" id="A0AAW1LCZ8"/>
<feature type="transmembrane region" description="Helical" evidence="1">
    <location>
        <begin position="15"/>
        <end position="33"/>
    </location>
</feature>
<gene>
    <name evidence="2" type="ORF">QE152_g13616</name>
</gene>